<dbReference type="RefSeq" id="WP_190419946.1">
    <property type="nucleotide sequence ID" value="NZ_JAAOCA010000010.1"/>
</dbReference>
<reference evidence="1 2" key="1">
    <citation type="journal article" date="2020" name="Insects">
        <title>Bacteria Belonging to Pseudomonas typographi sp. nov. from the Bark Beetle Ips typographus Have Genomic Potential to Aid in the Host Ecology.</title>
        <authorList>
            <person name="Peral-Aranega E."/>
            <person name="Saati-Santamaria Z."/>
            <person name="Kolarik M."/>
            <person name="Rivas R."/>
            <person name="Garcia-Fraile P."/>
        </authorList>
    </citation>
    <scope>NUCLEOTIDE SEQUENCE [LARGE SCALE GENOMIC DNA]</scope>
    <source>
        <strain evidence="1 2">CA3A</strain>
    </source>
</reference>
<evidence type="ECO:0000313" key="2">
    <source>
        <dbReference type="Proteomes" id="UP000805841"/>
    </source>
</evidence>
<organism evidence="1 2">
    <name type="scientific">Pseudomonas typographi</name>
    <dbReference type="NCBI Taxonomy" id="2715964"/>
    <lineage>
        <taxon>Bacteria</taxon>
        <taxon>Pseudomonadati</taxon>
        <taxon>Pseudomonadota</taxon>
        <taxon>Gammaproteobacteria</taxon>
        <taxon>Pseudomonadales</taxon>
        <taxon>Pseudomonadaceae</taxon>
        <taxon>Pseudomonas</taxon>
    </lineage>
</organism>
<protein>
    <submittedName>
        <fullName evidence="1">Uncharacterized protein</fullName>
    </submittedName>
</protein>
<sequence>MITPPPYWDVTRTWRKPCGVPVIVPCTEGAGFKITGVANVLTGAAAMAAAPAAVKRNL</sequence>
<gene>
    <name evidence="1" type="ORF">HAQ05_09965</name>
</gene>
<comment type="caution">
    <text evidence="1">The sequence shown here is derived from an EMBL/GenBank/DDBJ whole genome shotgun (WGS) entry which is preliminary data.</text>
</comment>
<keyword evidence="2" id="KW-1185">Reference proteome</keyword>
<accession>A0ABR7Z139</accession>
<proteinExistence type="predicted"/>
<dbReference type="EMBL" id="JAAOCA010000010">
    <property type="protein sequence ID" value="MBD1599031.1"/>
    <property type="molecule type" value="Genomic_DNA"/>
</dbReference>
<evidence type="ECO:0000313" key="1">
    <source>
        <dbReference type="EMBL" id="MBD1599031.1"/>
    </source>
</evidence>
<dbReference type="Proteomes" id="UP000805841">
    <property type="component" value="Unassembled WGS sequence"/>
</dbReference>
<name>A0ABR7Z139_9PSED</name>